<evidence type="ECO:0000313" key="2">
    <source>
        <dbReference type="EMBL" id="KAK4094704.1"/>
    </source>
</evidence>
<proteinExistence type="predicted"/>
<evidence type="ECO:0000313" key="3">
    <source>
        <dbReference type="Proteomes" id="UP001287286"/>
    </source>
</evidence>
<evidence type="ECO:0000256" key="1">
    <source>
        <dbReference type="SAM" id="MobiDB-lite"/>
    </source>
</evidence>
<gene>
    <name evidence="2" type="ORF">Purlil1_1309</name>
</gene>
<feature type="region of interest" description="Disordered" evidence="1">
    <location>
        <begin position="142"/>
        <end position="164"/>
    </location>
</feature>
<keyword evidence="3" id="KW-1185">Reference proteome</keyword>
<reference evidence="2 3" key="1">
    <citation type="journal article" date="2024" name="Microbiol. Resour. Announc.">
        <title>Genome annotations for the ascomycete fungi Trichoderma harzianum, Trichoderma aggressivum, and Purpureocillium lilacinum.</title>
        <authorList>
            <person name="Beijen E.P.W."/>
            <person name="Ohm R.A."/>
        </authorList>
    </citation>
    <scope>NUCLEOTIDE SEQUENCE [LARGE SCALE GENOMIC DNA]</scope>
    <source>
        <strain evidence="2 3">CBS 150709</strain>
    </source>
</reference>
<accession>A0ABR0CEX6</accession>
<comment type="caution">
    <text evidence="2">The sequence shown here is derived from an EMBL/GenBank/DDBJ whole genome shotgun (WGS) entry which is preliminary data.</text>
</comment>
<dbReference type="EMBL" id="JAWRVI010000003">
    <property type="protein sequence ID" value="KAK4094704.1"/>
    <property type="molecule type" value="Genomic_DNA"/>
</dbReference>
<dbReference type="Proteomes" id="UP001287286">
    <property type="component" value="Unassembled WGS sequence"/>
</dbReference>
<organism evidence="2 3">
    <name type="scientific">Purpureocillium lilacinum</name>
    <name type="common">Paecilomyces lilacinus</name>
    <dbReference type="NCBI Taxonomy" id="33203"/>
    <lineage>
        <taxon>Eukaryota</taxon>
        <taxon>Fungi</taxon>
        <taxon>Dikarya</taxon>
        <taxon>Ascomycota</taxon>
        <taxon>Pezizomycotina</taxon>
        <taxon>Sordariomycetes</taxon>
        <taxon>Hypocreomycetidae</taxon>
        <taxon>Hypocreales</taxon>
        <taxon>Ophiocordycipitaceae</taxon>
        <taxon>Purpureocillium</taxon>
    </lineage>
</organism>
<protein>
    <submittedName>
        <fullName evidence="2">Uncharacterized protein</fullName>
    </submittedName>
</protein>
<name>A0ABR0CEX6_PURLI</name>
<sequence length="164" mass="18170">MGWKEASNSGTALAGALATNIEDQHHAAQGREPAGVGLHGGGRGDWADGLGGLVQMSWVLRAPGGCRWLLRHSFACPALSGLNRNVMEGARWRGWWRTWWRRFMVEETVEARWTGADEIVAASNAMHRLMLWTHARHVRLTRADVPTSQRPPPLSTEDARGTEQ</sequence>